<accession>A0A6H1U0A2</accession>
<proteinExistence type="predicted"/>
<name>A0A6H1U0A2_9CYAN</name>
<keyword evidence="2" id="KW-1185">Reference proteome</keyword>
<dbReference type="KEGG" id="oxy:HCG48_18180"/>
<evidence type="ECO:0000313" key="2">
    <source>
        <dbReference type="Proteomes" id="UP000500857"/>
    </source>
</evidence>
<reference evidence="1 2" key="1">
    <citation type="submission" date="2020-04" db="EMBL/GenBank/DDBJ databases">
        <authorList>
            <person name="Basu S."/>
            <person name="Maruthanayagam V."/>
            <person name="Chakraborty S."/>
            <person name="Pramanik A."/>
            <person name="Mukherjee J."/>
            <person name="Brink B."/>
        </authorList>
    </citation>
    <scope>NUCLEOTIDE SEQUENCE [LARGE SCALE GENOMIC DNA]</scope>
    <source>
        <strain evidence="1 2">AP17</strain>
    </source>
</reference>
<dbReference type="RefSeq" id="WP_168570413.1">
    <property type="nucleotide sequence ID" value="NZ_CP051167.1"/>
</dbReference>
<dbReference type="AlphaFoldDB" id="A0A6H1U0A2"/>
<dbReference type="EMBL" id="CP051167">
    <property type="protein sequence ID" value="QIZ72264.1"/>
    <property type="molecule type" value="Genomic_DNA"/>
</dbReference>
<organism evidence="1 2">
    <name type="scientific">Oxynema aestuarii AP17</name>
    <dbReference type="NCBI Taxonomy" id="2064643"/>
    <lineage>
        <taxon>Bacteria</taxon>
        <taxon>Bacillati</taxon>
        <taxon>Cyanobacteriota</taxon>
        <taxon>Cyanophyceae</taxon>
        <taxon>Oscillatoriophycideae</taxon>
        <taxon>Oscillatoriales</taxon>
        <taxon>Oscillatoriaceae</taxon>
        <taxon>Oxynema</taxon>
        <taxon>Oxynema aestuarii</taxon>
    </lineage>
</organism>
<protein>
    <submittedName>
        <fullName evidence="1">Uncharacterized protein</fullName>
    </submittedName>
</protein>
<evidence type="ECO:0000313" key="1">
    <source>
        <dbReference type="EMBL" id="QIZ72264.1"/>
    </source>
</evidence>
<sequence length="170" mass="20011">MAFFERQDNLNHLNSLSNWFDLIFREIAVVQTQINQKNGFWIFQRHIYSQEELLKSPILNKIDAMTQNIGYNLQSWAQYGKLHKETQEFYIKKRDEVSSKLEKTHEMIAQRQPTWWEQSGAFFLGATQHILENLPLMIELISITRRRFPGLGKQLLSGMKSVNKLLPGSK</sequence>
<gene>
    <name evidence="1" type="ORF">HCG48_18180</name>
</gene>
<dbReference type="Proteomes" id="UP000500857">
    <property type="component" value="Chromosome"/>
</dbReference>